<dbReference type="AlphaFoldDB" id="A0A2L2TCX7"/>
<dbReference type="Proteomes" id="UP000245910">
    <property type="component" value="Chromosome II"/>
</dbReference>
<reference evidence="2" key="1">
    <citation type="submission" date="2014-10" db="EMBL/GenBank/DDBJ databases">
        <authorList>
            <person name="King R."/>
        </authorList>
    </citation>
    <scope>NUCLEOTIDE SEQUENCE [LARGE SCALE GENOMIC DNA]</scope>
    <source>
        <strain evidence="2">A3/5</strain>
    </source>
</reference>
<organism evidence="1 2">
    <name type="scientific">Fusarium venenatum</name>
    <dbReference type="NCBI Taxonomy" id="56646"/>
    <lineage>
        <taxon>Eukaryota</taxon>
        <taxon>Fungi</taxon>
        <taxon>Dikarya</taxon>
        <taxon>Ascomycota</taxon>
        <taxon>Pezizomycotina</taxon>
        <taxon>Sordariomycetes</taxon>
        <taxon>Hypocreomycetidae</taxon>
        <taxon>Hypocreales</taxon>
        <taxon>Nectriaceae</taxon>
        <taxon>Fusarium</taxon>
    </lineage>
</organism>
<protein>
    <submittedName>
        <fullName evidence="1">Uncharacterized protein</fullName>
    </submittedName>
</protein>
<dbReference type="PANTHER" id="PTHR32046">
    <property type="entry name" value="G DOMAIN-CONTAINING PROTEIN"/>
    <property type="match status" value="1"/>
</dbReference>
<dbReference type="EMBL" id="LN649230">
    <property type="protein sequence ID" value="CEI63271.1"/>
    <property type="molecule type" value="Genomic_DNA"/>
</dbReference>
<evidence type="ECO:0000313" key="2">
    <source>
        <dbReference type="Proteomes" id="UP000245910"/>
    </source>
</evidence>
<accession>A0A2L2TCX7</accession>
<evidence type="ECO:0000313" key="1">
    <source>
        <dbReference type="EMBL" id="CEI63271.1"/>
    </source>
</evidence>
<sequence>MSPKTLRVTQDLRAVEHSRETRRPAAMSIAGTIGKNTYISFKDTEVERRLKANTNDITVRQEGIRKIKDLQKEYEDECDQLRTAMVRFVAYLKKHAITAVNDRTENYYAELITIEENKIHRAKDRRMNVDVNMKQLEGLKQDLVAYLELTETIKQNMRAPRNSSDKLITQDGVRKLIQELYDLPHFGKNLENMKTVTVSSHETNGRERSHRRERKVSWEEGCCIWS</sequence>
<proteinExistence type="predicted"/>
<dbReference type="PANTHER" id="PTHR32046:SF11">
    <property type="entry name" value="IMMUNE-ASSOCIATED NUCLEOTIDE-BINDING PROTEIN 10-LIKE"/>
    <property type="match status" value="1"/>
</dbReference>
<dbReference type="STRING" id="56646.A0A2L2TCX7"/>
<name>A0A2L2TCX7_9HYPO</name>
<keyword evidence="2" id="KW-1185">Reference proteome</keyword>